<keyword evidence="4" id="KW-0143">Chaperone</keyword>
<protein>
    <submittedName>
        <fullName evidence="6">ESX secretion-associated protein EspG</fullName>
    </submittedName>
</protein>
<accession>A0ABW0ESA9</accession>
<dbReference type="Pfam" id="PF14011">
    <property type="entry name" value="ESX-1_EspG"/>
    <property type="match status" value="1"/>
</dbReference>
<sequence>MPITTPVQLPKVAFHAAWALAGGGEPHPVIGADQHYLADGVRRDLLAETRDLLRDLGWLRGDRPDARFLDLLTLLTWADRQCYAWTSTVSGGDAAILVAALGRDAVRVLVDQQQVLLAPGRTRGLAAQLVEMLPRAAPARVPVLTPTTARPEPDDEDDPLGGVSAPPPDRFQQLASAPRDGVCQLYTAARERRGPLVRSGPHSVIDVTGVGRVLVTAAGGRTTLRSGTDQAIVELLDGEQRRVAGR</sequence>
<evidence type="ECO:0000313" key="6">
    <source>
        <dbReference type="EMBL" id="MFC5289135.1"/>
    </source>
</evidence>
<gene>
    <name evidence="6" type="ORF">ACFPM7_18960</name>
</gene>
<dbReference type="EMBL" id="JBHSKF010000010">
    <property type="protein sequence ID" value="MFC5289135.1"/>
    <property type="molecule type" value="Genomic_DNA"/>
</dbReference>
<keyword evidence="3" id="KW-0963">Cytoplasm</keyword>
<dbReference type="Proteomes" id="UP001596157">
    <property type="component" value="Unassembled WGS sequence"/>
</dbReference>
<evidence type="ECO:0000256" key="5">
    <source>
        <dbReference type="SAM" id="MobiDB-lite"/>
    </source>
</evidence>
<feature type="region of interest" description="Disordered" evidence="5">
    <location>
        <begin position="144"/>
        <end position="176"/>
    </location>
</feature>
<organism evidence="6 7">
    <name type="scientific">Actinokineospora guangxiensis</name>
    <dbReference type="NCBI Taxonomy" id="1490288"/>
    <lineage>
        <taxon>Bacteria</taxon>
        <taxon>Bacillati</taxon>
        <taxon>Actinomycetota</taxon>
        <taxon>Actinomycetes</taxon>
        <taxon>Pseudonocardiales</taxon>
        <taxon>Pseudonocardiaceae</taxon>
        <taxon>Actinokineospora</taxon>
    </lineage>
</organism>
<comment type="similarity">
    <text evidence="2">Belongs to the EspG family.</text>
</comment>
<evidence type="ECO:0000313" key="7">
    <source>
        <dbReference type="Proteomes" id="UP001596157"/>
    </source>
</evidence>
<evidence type="ECO:0000256" key="2">
    <source>
        <dbReference type="ARBA" id="ARBA00006411"/>
    </source>
</evidence>
<comment type="caution">
    <text evidence="6">The sequence shown here is derived from an EMBL/GenBank/DDBJ whole genome shotgun (WGS) entry which is preliminary data.</text>
</comment>
<dbReference type="RefSeq" id="WP_378248986.1">
    <property type="nucleotide sequence ID" value="NZ_JBHSKF010000010.1"/>
</dbReference>
<reference evidence="7" key="1">
    <citation type="journal article" date="2019" name="Int. J. Syst. Evol. Microbiol.">
        <title>The Global Catalogue of Microorganisms (GCM) 10K type strain sequencing project: providing services to taxonomists for standard genome sequencing and annotation.</title>
        <authorList>
            <consortium name="The Broad Institute Genomics Platform"/>
            <consortium name="The Broad Institute Genome Sequencing Center for Infectious Disease"/>
            <person name="Wu L."/>
            <person name="Ma J."/>
        </authorList>
    </citation>
    <scope>NUCLEOTIDE SEQUENCE [LARGE SCALE GENOMIC DNA]</scope>
    <source>
        <strain evidence="7">CCUG 59778</strain>
    </source>
</reference>
<evidence type="ECO:0000256" key="4">
    <source>
        <dbReference type="ARBA" id="ARBA00023186"/>
    </source>
</evidence>
<dbReference type="InterPro" id="IPR025734">
    <property type="entry name" value="EspG"/>
</dbReference>
<evidence type="ECO:0000256" key="3">
    <source>
        <dbReference type="ARBA" id="ARBA00022490"/>
    </source>
</evidence>
<proteinExistence type="inferred from homology"/>
<evidence type="ECO:0000256" key="1">
    <source>
        <dbReference type="ARBA" id="ARBA00004496"/>
    </source>
</evidence>
<name>A0ABW0ESA9_9PSEU</name>
<comment type="subcellular location">
    <subcellularLocation>
        <location evidence="1">Cytoplasm</location>
    </subcellularLocation>
</comment>
<keyword evidence="7" id="KW-1185">Reference proteome</keyword>